<accession>A0AAE1BLF2</accession>
<evidence type="ECO:0000313" key="5">
    <source>
        <dbReference type="Proteomes" id="UP001286313"/>
    </source>
</evidence>
<keyword evidence="2" id="KW-0812">Transmembrane</keyword>
<keyword evidence="5" id="KW-1185">Reference proteome</keyword>
<evidence type="ECO:0000256" key="2">
    <source>
        <dbReference type="SAM" id="Phobius"/>
    </source>
</evidence>
<evidence type="ECO:0000313" key="3">
    <source>
        <dbReference type="EMBL" id="KAK3852991.1"/>
    </source>
</evidence>
<keyword evidence="1" id="KW-0175">Coiled coil</keyword>
<evidence type="ECO:0000313" key="4">
    <source>
        <dbReference type="EMBL" id="KAK3863073.1"/>
    </source>
</evidence>
<name>A0AAE1BLF2_PETCI</name>
<gene>
    <name evidence="4" type="ORF">Pcinc_031115</name>
    <name evidence="3" type="ORF">Pcinc_040439</name>
</gene>
<feature type="coiled-coil region" evidence="1">
    <location>
        <begin position="153"/>
        <end position="180"/>
    </location>
</feature>
<sequence length="205" mass="23338">MREVPTAELFWQHRTGLYFENNTYSIYDPRGKAMRPGWQVPGVYVDKGYSLVVESGNPEQTGLWQCVAQTGPKTGTPVKAIPLVVDDSQMHSSLRTFKGAPLLLTCNGRGLTSLTQGDLTQEQRRKRYTKVLMIVVVCFLLLLLRNAFLFVSLQALVRESEELEAELERLEDEHYQLQLVRAGLRHYPQQTTNSVPSLQWNTNLV</sequence>
<evidence type="ECO:0000256" key="1">
    <source>
        <dbReference type="SAM" id="Coils"/>
    </source>
</evidence>
<reference evidence="3" key="1">
    <citation type="submission" date="2023-10" db="EMBL/GenBank/DDBJ databases">
        <title>Genome assemblies of two species of porcelain crab, Petrolisthes cinctipes and Petrolisthes manimaculis (Anomura: Porcellanidae).</title>
        <authorList>
            <person name="Angst P."/>
        </authorList>
    </citation>
    <scope>NUCLEOTIDE SEQUENCE</scope>
    <source>
        <strain evidence="3">PB745_01</strain>
        <tissue evidence="3">Gill</tissue>
    </source>
</reference>
<dbReference type="AlphaFoldDB" id="A0AAE1BLF2"/>
<comment type="caution">
    <text evidence="3">The sequence shown here is derived from an EMBL/GenBank/DDBJ whole genome shotgun (WGS) entry which is preliminary data.</text>
</comment>
<dbReference type="Proteomes" id="UP001286313">
    <property type="component" value="Unassembled WGS sequence"/>
</dbReference>
<organism evidence="3 5">
    <name type="scientific">Petrolisthes cinctipes</name>
    <name type="common">Flat porcelain crab</name>
    <dbReference type="NCBI Taxonomy" id="88211"/>
    <lineage>
        <taxon>Eukaryota</taxon>
        <taxon>Metazoa</taxon>
        <taxon>Ecdysozoa</taxon>
        <taxon>Arthropoda</taxon>
        <taxon>Crustacea</taxon>
        <taxon>Multicrustacea</taxon>
        <taxon>Malacostraca</taxon>
        <taxon>Eumalacostraca</taxon>
        <taxon>Eucarida</taxon>
        <taxon>Decapoda</taxon>
        <taxon>Pleocyemata</taxon>
        <taxon>Anomura</taxon>
        <taxon>Galatheoidea</taxon>
        <taxon>Porcellanidae</taxon>
        <taxon>Petrolisthes</taxon>
    </lineage>
</organism>
<proteinExistence type="predicted"/>
<protein>
    <submittedName>
        <fullName evidence="3">Uncharacterized protein</fullName>
    </submittedName>
</protein>
<keyword evidence="2" id="KW-0472">Membrane</keyword>
<dbReference type="EMBL" id="JAWQEG010007149">
    <property type="protein sequence ID" value="KAK3852991.1"/>
    <property type="molecule type" value="Genomic_DNA"/>
</dbReference>
<dbReference type="EMBL" id="JAWQEG010004081">
    <property type="protein sequence ID" value="KAK3863073.1"/>
    <property type="molecule type" value="Genomic_DNA"/>
</dbReference>
<keyword evidence="2" id="KW-1133">Transmembrane helix</keyword>
<feature type="transmembrane region" description="Helical" evidence="2">
    <location>
        <begin position="131"/>
        <end position="153"/>
    </location>
</feature>